<evidence type="ECO:0000256" key="5">
    <source>
        <dbReference type="SAM" id="SignalP"/>
    </source>
</evidence>
<evidence type="ECO:0000256" key="4">
    <source>
        <dbReference type="ARBA" id="ARBA00023284"/>
    </source>
</evidence>
<keyword evidence="3" id="KW-1015">Disulfide bond</keyword>
<feature type="chain" id="PRO_5046752263" evidence="5">
    <location>
        <begin position="33"/>
        <end position="470"/>
    </location>
</feature>
<dbReference type="PROSITE" id="PS51352">
    <property type="entry name" value="THIOREDOXIN_2"/>
    <property type="match status" value="1"/>
</dbReference>
<evidence type="ECO:0000256" key="2">
    <source>
        <dbReference type="ARBA" id="ARBA00022748"/>
    </source>
</evidence>
<reference evidence="8" key="1">
    <citation type="journal article" date="2019" name="Int. J. Syst. Evol. Microbiol.">
        <title>The Global Catalogue of Microorganisms (GCM) 10K type strain sequencing project: providing services to taxonomists for standard genome sequencing and annotation.</title>
        <authorList>
            <consortium name="The Broad Institute Genomics Platform"/>
            <consortium name="The Broad Institute Genome Sequencing Center for Infectious Disease"/>
            <person name="Wu L."/>
            <person name="Ma J."/>
        </authorList>
    </citation>
    <scope>NUCLEOTIDE SEQUENCE [LARGE SCALE GENOMIC DNA]</scope>
    <source>
        <strain evidence="8">CECT 7956</strain>
    </source>
</reference>
<keyword evidence="2" id="KW-0201">Cytochrome c-type biogenesis</keyword>
<evidence type="ECO:0000256" key="1">
    <source>
        <dbReference type="ARBA" id="ARBA00004196"/>
    </source>
</evidence>
<dbReference type="EMBL" id="JBHRYQ010000002">
    <property type="protein sequence ID" value="MFC3813266.1"/>
    <property type="molecule type" value="Genomic_DNA"/>
</dbReference>
<name>A0ABV7Z283_9BACT</name>
<dbReference type="PANTHER" id="PTHR42852:SF6">
    <property type="entry name" value="THIOL:DISULFIDE INTERCHANGE PROTEIN DSBE"/>
    <property type="match status" value="1"/>
</dbReference>
<dbReference type="PANTHER" id="PTHR42852">
    <property type="entry name" value="THIOL:DISULFIDE INTERCHANGE PROTEIN DSBE"/>
    <property type="match status" value="1"/>
</dbReference>
<dbReference type="SUPFAM" id="SSF52833">
    <property type="entry name" value="Thioredoxin-like"/>
    <property type="match status" value="1"/>
</dbReference>
<dbReference type="Gene3D" id="3.40.30.10">
    <property type="entry name" value="Glutaredoxin"/>
    <property type="match status" value="1"/>
</dbReference>
<dbReference type="PROSITE" id="PS00194">
    <property type="entry name" value="THIOREDOXIN_1"/>
    <property type="match status" value="1"/>
</dbReference>
<comment type="subcellular location">
    <subcellularLocation>
        <location evidence="1">Cell envelope</location>
    </subcellularLocation>
</comment>
<dbReference type="Proteomes" id="UP001595616">
    <property type="component" value="Unassembled WGS sequence"/>
</dbReference>
<dbReference type="CDD" id="cd02966">
    <property type="entry name" value="TlpA_like_family"/>
    <property type="match status" value="1"/>
</dbReference>
<feature type="signal peptide" evidence="5">
    <location>
        <begin position="1"/>
        <end position="32"/>
    </location>
</feature>
<evidence type="ECO:0000259" key="6">
    <source>
        <dbReference type="PROSITE" id="PS51352"/>
    </source>
</evidence>
<dbReference type="RefSeq" id="WP_379840250.1">
    <property type="nucleotide sequence ID" value="NZ_JBHRYQ010000002.1"/>
</dbReference>
<dbReference type="InterPro" id="IPR017937">
    <property type="entry name" value="Thioredoxin_CS"/>
</dbReference>
<feature type="domain" description="Thioredoxin" evidence="6">
    <location>
        <begin position="341"/>
        <end position="470"/>
    </location>
</feature>
<sequence length="470" mass="54186">MNINSRHSFKIAKLRAISFFIYLLISSVSAYAQDSIRISGQLHNNTQFAKVVVQKFGIGVFDIVAVPIDKETGKFFITAPADVEPGIYRFKYSQTGYGDFIDVIINGKDMDIAFSIDVSKEPDKRFPHFTASKENAAWHQFDQSQKAALGAIRVQEDFLFNYPNKTGKTYQTIVAEYEKAKKVYQKQHELFVNKTPYYWAKAKAQYSKVYFTNLTDHPRIQQFALHENFWEDKPTTNVQLLNSPIYIDAILDYLQYYMNPNMEFGEEEQNSGFKKCVDTIMLLYGKEETTKEFALKYLQIGFKEIGKETVLQYLDEKYAANAQCTEDDDELKKRLAGYEALKIGNQAPNITFTDREGKEKTLLDFKQDRIIVVFWASWCPHCMLEVPKLNEWAKNNPNTKVIAISLDEDKTAYETAIANFTNLSHYCDFKKWNSKAVADYYVYGTPTFVVLNKDKKIVGKFSGFASIEKL</sequence>
<dbReference type="InterPro" id="IPR050553">
    <property type="entry name" value="Thioredoxin_ResA/DsbE_sf"/>
</dbReference>
<dbReference type="Pfam" id="PF00578">
    <property type="entry name" value="AhpC-TSA"/>
    <property type="match status" value="1"/>
</dbReference>
<dbReference type="InterPro" id="IPR036249">
    <property type="entry name" value="Thioredoxin-like_sf"/>
</dbReference>
<evidence type="ECO:0000313" key="7">
    <source>
        <dbReference type="EMBL" id="MFC3813266.1"/>
    </source>
</evidence>
<dbReference type="InterPro" id="IPR000866">
    <property type="entry name" value="AhpC/TSA"/>
</dbReference>
<keyword evidence="8" id="KW-1185">Reference proteome</keyword>
<keyword evidence="4" id="KW-0676">Redox-active center</keyword>
<organism evidence="7 8">
    <name type="scientific">Lacihabitans lacunae</name>
    <dbReference type="NCBI Taxonomy" id="1028214"/>
    <lineage>
        <taxon>Bacteria</taxon>
        <taxon>Pseudomonadati</taxon>
        <taxon>Bacteroidota</taxon>
        <taxon>Cytophagia</taxon>
        <taxon>Cytophagales</taxon>
        <taxon>Leadbetterellaceae</taxon>
        <taxon>Lacihabitans</taxon>
    </lineage>
</organism>
<keyword evidence="5" id="KW-0732">Signal</keyword>
<comment type="caution">
    <text evidence="7">The sequence shown here is derived from an EMBL/GenBank/DDBJ whole genome shotgun (WGS) entry which is preliminary data.</text>
</comment>
<evidence type="ECO:0000313" key="8">
    <source>
        <dbReference type="Proteomes" id="UP001595616"/>
    </source>
</evidence>
<evidence type="ECO:0000256" key="3">
    <source>
        <dbReference type="ARBA" id="ARBA00023157"/>
    </source>
</evidence>
<dbReference type="InterPro" id="IPR013766">
    <property type="entry name" value="Thioredoxin_domain"/>
</dbReference>
<proteinExistence type="predicted"/>
<accession>A0ABV7Z283</accession>
<protein>
    <submittedName>
        <fullName evidence="7">TlpA family protein disulfide reductase</fullName>
    </submittedName>
</protein>
<gene>
    <name evidence="7" type="ORF">ACFOOI_21550</name>
</gene>